<comment type="caution">
    <text evidence="2">The sequence shown here is derived from an EMBL/GenBank/DDBJ whole genome shotgun (WGS) entry which is preliminary data.</text>
</comment>
<name>A0ABS8V6Y3_DATST</name>
<gene>
    <name evidence="2" type="ORF">HAX54_029322</name>
</gene>
<protein>
    <recommendedName>
        <fullName evidence="1">Putative plant transposon protein domain-containing protein</fullName>
    </recommendedName>
</protein>
<evidence type="ECO:0000259" key="1">
    <source>
        <dbReference type="Pfam" id="PF20167"/>
    </source>
</evidence>
<evidence type="ECO:0000313" key="3">
    <source>
        <dbReference type="Proteomes" id="UP000823775"/>
    </source>
</evidence>
<feature type="non-terminal residue" evidence="2">
    <location>
        <position position="101"/>
    </location>
</feature>
<feature type="domain" description="Putative plant transposon protein" evidence="1">
    <location>
        <begin position="31"/>
        <end position="99"/>
    </location>
</feature>
<accession>A0ABS8V6Y3</accession>
<dbReference type="Pfam" id="PF20167">
    <property type="entry name" value="Transposase_32"/>
    <property type="match status" value="1"/>
</dbReference>
<organism evidence="2 3">
    <name type="scientific">Datura stramonium</name>
    <name type="common">Jimsonweed</name>
    <name type="synonym">Common thornapple</name>
    <dbReference type="NCBI Taxonomy" id="4076"/>
    <lineage>
        <taxon>Eukaryota</taxon>
        <taxon>Viridiplantae</taxon>
        <taxon>Streptophyta</taxon>
        <taxon>Embryophyta</taxon>
        <taxon>Tracheophyta</taxon>
        <taxon>Spermatophyta</taxon>
        <taxon>Magnoliopsida</taxon>
        <taxon>eudicotyledons</taxon>
        <taxon>Gunneridae</taxon>
        <taxon>Pentapetalae</taxon>
        <taxon>asterids</taxon>
        <taxon>lamiids</taxon>
        <taxon>Solanales</taxon>
        <taxon>Solanaceae</taxon>
        <taxon>Solanoideae</taxon>
        <taxon>Datureae</taxon>
        <taxon>Datura</taxon>
    </lineage>
</organism>
<reference evidence="2 3" key="1">
    <citation type="journal article" date="2021" name="BMC Genomics">
        <title>Datura genome reveals duplications of psychoactive alkaloid biosynthetic genes and high mutation rate following tissue culture.</title>
        <authorList>
            <person name="Rajewski A."/>
            <person name="Carter-House D."/>
            <person name="Stajich J."/>
            <person name="Litt A."/>
        </authorList>
    </citation>
    <scope>NUCLEOTIDE SEQUENCE [LARGE SCALE GENOMIC DNA]</scope>
    <source>
        <strain evidence="2">AR-01</strain>
    </source>
</reference>
<dbReference type="EMBL" id="JACEIK010003634">
    <property type="protein sequence ID" value="MCD9642484.1"/>
    <property type="molecule type" value="Genomic_DNA"/>
</dbReference>
<evidence type="ECO:0000313" key="2">
    <source>
        <dbReference type="EMBL" id="MCD9642484.1"/>
    </source>
</evidence>
<dbReference type="InterPro" id="IPR046796">
    <property type="entry name" value="Transposase_32_dom"/>
</dbReference>
<feature type="non-terminal residue" evidence="2">
    <location>
        <position position="1"/>
    </location>
</feature>
<dbReference type="Proteomes" id="UP000823775">
    <property type="component" value="Unassembled WGS sequence"/>
</dbReference>
<keyword evidence="3" id="KW-1185">Reference proteome</keyword>
<proteinExistence type="predicted"/>
<sequence length="101" mass="11613">PCGFDIRVLKKATILLVRPRTLASALERNSQPQWAISRGMIHRRDLKFEARMRLEIVCARLIPSQNTTEVPIEVVILIACIMDHVHINVGEIIADQFKRRD</sequence>